<organism evidence="6">
    <name type="scientific">Caldilinea aerophila</name>
    <dbReference type="NCBI Taxonomy" id="133453"/>
    <lineage>
        <taxon>Bacteria</taxon>
        <taxon>Bacillati</taxon>
        <taxon>Chloroflexota</taxon>
        <taxon>Caldilineae</taxon>
        <taxon>Caldilineales</taxon>
        <taxon>Caldilineaceae</taxon>
        <taxon>Caldilinea</taxon>
    </lineage>
</organism>
<dbReference type="InterPro" id="IPR027381">
    <property type="entry name" value="LytR/CpsA/Psr_C"/>
</dbReference>
<feature type="domain" description="LytR/CpsA/Psr regulator C-terminal" evidence="5">
    <location>
        <begin position="392"/>
        <end position="481"/>
    </location>
</feature>
<dbReference type="NCBIfam" id="TIGR00350">
    <property type="entry name" value="lytR_cpsA_psr"/>
    <property type="match status" value="1"/>
</dbReference>
<dbReference type="Gene3D" id="3.40.630.190">
    <property type="entry name" value="LCP protein"/>
    <property type="match status" value="1"/>
</dbReference>
<feature type="region of interest" description="Disordered" evidence="2">
    <location>
        <begin position="80"/>
        <end position="103"/>
    </location>
</feature>
<comment type="caution">
    <text evidence="6">The sequence shown here is derived from an EMBL/GenBank/DDBJ whole genome shotgun (WGS) entry which is preliminary data.</text>
</comment>
<keyword evidence="3" id="KW-1133">Transmembrane helix</keyword>
<evidence type="ECO:0000256" key="3">
    <source>
        <dbReference type="SAM" id="Phobius"/>
    </source>
</evidence>
<protein>
    <submittedName>
        <fullName evidence="6">LytR family transcriptional regulator</fullName>
    </submittedName>
</protein>
<evidence type="ECO:0000259" key="5">
    <source>
        <dbReference type="Pfam" id="PF13399"/>
    </source>
</evidence>
<evidence type="ECO:0000259" key="4">
    <source>
        <dbReference type="Pfam" id="PF03816"/>
    </source>
</evidence>
<dbReference type="AlphaFoldDB" id="A0A7C1JDI5"/>
<dbReference type="InterPro" id="IPR050922">
    <property type="entry name" value="LytR/CpsA/Psr_CW_biosynth"/>
</dbReference>
<name>A0A7C1JDI5_9CHLR</name>
<dbReference type="PANTHER" id="PTHR33392:SF6">
    <property type="entry name" value="POLYISOPRENYL-TEICHOIC ACID--PEPTIDOGLYCAN TEICHOIC ACID TRANSFERASE TAGU"/>
    <property type="match status" value="1"/>
</dbReference>
<proteinExistence type="inferred from homology"/>
<accession>A0A7C1JDI5</accession>
<dbReference type="Pfam" id="PF03816">
    <property type="entry name" value="LytR_cpsA_psr"/>
    <property type="match status" value="1"/>
</dbReference>
<evidence type="ECO:0000313" key="6">
    <source>
        <dbReference type="EMBL" id="HDX33623.1"/>
    </source>
</evidence>
<gene>
    <name evidence="6" type="ORF">ENQ20_19385</name>
</gene>
<keyword evidence="3" id="KW-0472">Membrane</keyword>
<feature type="compositionally biased region" description="Polar residues" evidence="2">
    <location>
        <begin position="11"/>
        <end position="20"/>
    </location>
</feature>
<sequence length="487" mass="52771">MSKQFRLHPTPVSSPGESDQESASRLAVGVTMIYGLIVLTLAIIAGVYLRDWAQQRIVRSSILAELDKIVKPVEVNPVPRPEAIASTGGQPETSAAAEPAGRVDSPAQRPVVNILLLGTDERPDEYGPPRTDTIILVSFNPNTGAVGMLSLPRDLWVPIPALGITTKINTAYMLGELHNYPGGGAQLIKDTVSSFVGRPVDYYVRVNFDGFRQIIDLIGGVTVEVPYTIHDEEYPTPDYGVETFHLDAGMHRLDGETALKYVRTRHGDSDYGRAQRQQDVIRAAVKQVLDAGALPQLLARAPQLLMTMQNSVQTDLPIQLAIELAGRLQEQSQGNIEQLVLDNRYGEETFSSEGAWILLPDRARVRTALNAFFAAVDAPPGAEKMAVTNPASVRIEILNGTSQPEAAERAAQFLQKQGWQIASIGQADRSDYLQTIVINYGVADSVAAMVSSQLNLDADQAQINGLAASAPVDIRIVVGRDVLALLQ</sequence>
<dbReference type="Gene3D" id="3.30.70.2390">
    <property type="match status" value="1"/>
</dbReference>
<dbReference type="InterPro" id="IPR004474">
    <property type="entry name" value="LytR_CpsA_psr"/>
</dbReference>
<dbReference type="PANTHER" id="PTHR33392">
    <property type="entry name" value="POLYISOPRENYL-TEICHOIC ACID--PEPTIDOGLYCAN TEICHOIC ACID TRANSFERASE TAGU"/>
    <property type="match status" value="1"/>
</dbReference>
<comment type="similarity">
    <text evidence="1">Belongs to the LytR/CpsA/Psr (LCP) family.</text>
</comment>
<reference evidence="6" key="1">
    <citation type="journal article" date="2020" name="mSystems">
        <title>Genome- and Community-Level Interaction Insights into Carbon Utilization and Element Cycling Functions of Hydrothermarchaeota in Hydrothermal Sediment.</title>
        <authorList>
            <person name="Zhou Z."/>
            <person name="Liu Y."/>
            <person name="Xu W."/>
            <person name="Pan J."/>
            <person name="Luo Z.H."/>
            <person name="Li M."/>
        </authorList>
    </citation>
    <scope>NUCLEOTIDE SEQUENCE [LARGE SCALE GENOMIC DNA]</scope>
    <source>
        <strain evidence="6">SpSt-289</strain>
    </source>
</reference>
<dbReference type="EMBL" id="DSMG01000196">
    <property type="protein sequence ID" value="HDX33623.1"/>
    <property type="molecule type" value="Genomic_DNA"/>
</dbReference>
<feature type="transmembrane region" description="Helical" evidence="3">
    <location>
        <begin position="26"/>
        <end position="49"/>
    </location>
</feature>
<feature type="domain" description="Cell envelope-related transcriptional attenuator" evidence="4">
    <location>
        <begin position="130"/>
        <end position="288"/>
    </location>
</feature>
<evidence type="ECO:0000256" key="1">
    <source>
        <dbReference type="ARBA" id="ARBA00006068"/>
    </source>
</evidence>
<dbReference type="Pfam" id="PF13399">
    <property type="entry name" value="LytR_C"/>
    <property type="match status" value="1"/>
</dbReference>
<keyword evidence="3" id="KW-0812">Transmembrane</keyword>
<feature type="region of interest" description="Disordered" evidence="2">
    <location>
        <begin position="1"/>
        <end position="20"/>
    </location>
</feature>
<evidence type="ECO:0000256" key="2">
    <source>
        <dbReference type="SAM" id="MobiDB-lite"/>
    </source>
</evidence>